<evidence type="ECO:0000259" key="10">
    <source>
        <dbReference type="PROSITE" id="PS50110"/>
    </source>
</evidence>
<dbReference type="InterPro" id="IPR039420">
    <property type="entry name" value="WalR-like"/>
</dbReference>
<evidence type="ECO:0000256" key="7">
    <source>
        <dbReference type="ARBA" id="ARBA00023163"/>
    </source>
</evidence>
<dbReference type="PANTHER" id="PTHR48111">
    <property type="entry name" value="REGULATOR OF RPOS"/>
    <property type="match status" value="1"/>
</dbReference>
<dbReference type="SUPFAM" id="SSF46894">
    <property type="entry name" value="C-terminal effector domain of the bipartite response regulators"/>
    <property type="match status" value="1"/>
</dbReference>
<dbReference type="NCBIfam" id="NF008296">
    <property type="entry name" value="PRK11083.1"/>
    <property type="match status" value="1"/>
</dbReference>
<dbReference type="CDD" id="cd00383">
    <property type="entry name" value="trans_reg_C"/>
    <property type="match status" value="1"/>
</dbReference>
<dbReference type="SMART" id="SM00862">
    <property type="entry name" value="Trans_reg_C"/>
    <property type="match status" value="1"/>
</dbReference>
<keyword evidence="6 9" id="KW-0238">DNA-binding</keyword>
<evidence type="ECO:0000256" key="2">
    <source>
        <dbReference type="ARBA" id="ARBA00022490"/>
    </source>
</evidence>
<dbReference type="EMBL" id="FOVE01000016">
    <property type="protein sequence ID" value="SFN75734.1"/>
    <property type="molecule type" value="Genomic_DNA"/>
</dbReference>
<protein>
    <submittedName>
        <fullName evidence="12">Two-component system, OmpR family, catabolic regulation response regulator CreB</fullName>
    </submittedName>
</protein>
<dbReference type="GO" id="GO:0045893">
    <property type="term" value="P:positive regulation of DNA-templated transcription"/>
    <property type="evidence" value="ECO:0007669"/>
    <property type="project" value="UniProtKB-ARBA"/>
</dbReference>
<dbReference type="Pfam" id="PF00072">
    <property type="entry name" value="Response_reg"/>
    <property type="match status" value="1"/>
</dbReference>
<dbReference type="InterPro" id="IPR001867">
    <property type="entry name" value="OmpR/PhoB-type_DNA-bd"/>
</dbReference>
<sequence length="231" mass="25564">MSLLGAVLVVEDEAAIADTLLYSLKAEGFATEWVTLGRDALARLAQGGIDCILLDVGLPDMRGFDVCRELRKTSDVPVLFLTARSDEIDRIVGLEIGADDYVTKPFSPREVAARIKTILRRAARQITSAPESAALALDRAGGRITCHGQPLTLTRYEFLLLAELIEHPERIFSRAQLMDRIWQDALDTDERTVDTHIKTLRTKLRAAVPDFDPIITHRGLGYSLSRIPPCA</sequence>
<dbReference type="Proteomes" id="UP000242869">
    <property type="component" value="Unassembled WGS sequence"/>
</dbReference>
<feature type="DNA-binding region" description="OmpR/PhoB-type" evidence="9">
    <location>
        <begin position="123"/>
        <end position="226"/>
    </location>
</feature>
<keyword evidence="4" id="KW-0902">Two-component regulatory system</keyword>
<keyword evidence="7" id="KW-0804">Transcription</keyword>
<evidence type="ECO:0000256" key="4">
    <source>
        <dbReference type="ARBA" id="ARBA00023012"/>
    </source>
</evidence>
<dbReference type="SMART" id="SM00448">
    <property type="entry name" value="REC"/>
    <property type="match status" value="1"/>
</dbReference>
<dbReference type="STRING" id="83765.SAMN05660284_02207"/>
<dbReference type="GO" id="GO:0032993">
    <property type="term" value="C:protein-DNA complex"/>
    <property type="evidence" value="ECO:0007669"/>
    <property type="project" value="TreeGrafter"/>
</dbReference>
<dbReference type="OrthoDB" id="5295288at2"/>
<feature type="domain" description="Response regulatory" evidence="10">
    <location>
        <begin position="6"/>
        <end position="119"/>
    </location>
</feature>
<evidence type="ECO:0000256" key="3">
    <source>
        <dbReference type="ARBA" id="ARBA00022553"/>
    </source>
</evidence>
<dbReference type="GO" id="GO:0000987">
    <property type="term" value="F:cis-regulatory region sequence-specific DNA binding"/>
    <property type="evidence" value="ECO:0007669"/>
    <property type="project" value="UniProtKB-ARBA"/>
</dbReference>
<evidence type="ECO:0000259" key="11">
    <source>
        <dbReference type="PROSITE" id="PS51755"/>
    </source>
</evidence>
<accession>A0A1I5BLR2</accession>
<dbReference type="Gene3D" id="6.10.250.690">
    <property type="match status" value="1"/>
</dbReference>
<evidence type="ECO:0000256" key="1">
    <source>
        <dbReference type="ARBA" id="ARBA00004496"/>
    </source>
</evidence>
<dbReference type="GO" id="GO:0000156">
    <property type="term" value="F:phosphorelay response regulator activity"/>
    <property type="evidence" value="ECO:0007669"/>
    <property type="project" value="TreeGrafter"/>
</dbReference>
<dbReference type="PROSITE" id="PS50110">
    <property type="entry name" value="RESPONSE_REGULATORY"/>
    <property type="match status" value="1"/>
</dbReference>
<feature type="domain" description="OmpR/PhoB-type" evidence="11">
    <location>
        <begin position="123"/>
        <end position="226"/>
    </location>
</feature>
<name>A0A1I5BLR2_9NEIS</name>
<feature type="modified residue" description="4-aspartylphosphate" evidence="8">
    <location>
        <position position="55"/>
    </location>
</feature>
<evidence type="ECO:0000313" key="12">
    <source>
        <dbReference type="EMBL" id="SFN75734.1"/>
    </source>
</evidence>
<dbReference type="PANTHER" id="PTHR48111:SF6">
    <property type="entry name" value="TRANSCRIPTIONAL REGULATORY PROTEIN CREB"/>
    <property type="match status" value="1"/>
</dbReference>
<dbReference type="FunFam" id="3.40.50.2300:FF:000021">
    <property type="entry name" value="Two-component system response regulator KdpE"/>
    <property type="match status" value="1"/>
</dbReference>
<gene>
    <name evidence="12" type="ORF">SAMN05660284_02207</name>
</gene>
<dbReference type="GO" id="GO:0042802">
    <property type="term" value="F:identical protein binding"/>
    <property type="evidence" value="ECO:0007669"/>
    <property type="project" value="UniProtKB-ARBA"/>
</dbReference>
<dbReference type="InterPro" id="IPR036388">
    <property type="entry name" value="WH-like_DNA-bd_sf"/>
</dbReference>
<dbReference type="GO" id="GO:0005829">
    <property type="term" value="C:cytosol"/>
    <property type="evidence" value="ECO:0007669"/>
    <property type="project" value="TreeGrafter"/>
</dbReference>
<dbReference type="Gene3D" id="3.40.50.2300">
    <property type="match status" value="1"/>
</dbReference>
<dbReference type="InterPro" id="IPR011006">
    <property type="entry name" value="CheY-like_superfamily"/>
</dbReference>
<keyword evidence="5" id="KW-0805">Transcription regulation</keyword>
<dbReference type="InterPro" id="IPR016032">
    <property type="entry name" value="Sig_transdc_resp-reg_C-effctor"/>
</dbReference>
<keyword evidence="2" id="KW-0963">Cytoplasm</keyword>
<evidence type="ECO:0000313" key="13">
    <source>
        <dbReference type="Proteomes" id="UP000242869"/>
    </source>
</evidence>
<comment type="subcellular location">
    <subcellularLocation>
        <location evidence="1">Cytoplasm</location>
    </subcellularLocation>
</comment>
<organism evidence="12 13">
    <name type="scientific">Formivibrio citricus</name>
    <dbReference type="NCBI Taxonomy" id="83765"/>
    <lineage>
        <taxon>Bacteria</taxon>
        <taxon>Pseudomonadati</taxon>
        <taxon>Pseudomonadota</taxon>
        <taxon>Betaproteobacteria</taxon>
        <taxon>Neisseriales</taxon>
        <taxon>Chitinibacteraceae</taxon>
        <taxon>Formivibrio</taxon>
    </lineage>
</organism>
<dbReference type="Gene3D" id="1.10.10.10">
    <property type="entry name" value="Winged helix-like DNA-binding domain superfamily/Winged helix DNA-binding domain"/>
    <property type="match status" value="1"/>
</dbReference>
<keyword evidence="13" id="KW-1185">Reference proteome</keyword>
<reference evidence="13" key="1">
    <citation type="submission" date="2016-10" db="EMBL/GenBank/DDBJ databases">
        <authorList>
            <person name="Varghese N."/>
            <person name="Submissions S."/>
        </authorList>
    </citation>
    <scope>NUCLEOTIDE SEQUENCE [LARGE SCALE GENOMIC DNA]</scope>
    <source>
        <strain evidence="13">DSM 6150</strain>
    </source>
</reference>
<dbReference type="RefSeq" id="WP_091196164.1">
    <property type="nucleotide sequence ID" value="NZ_FOVE01000016.1"/>
</dbReference>
<evidence type="ECO:0000256" key="6">
    <source>
        <dbReference type="ARBA" id="ARBA00023125"/>
    </source>
</evidence>
<dbReference type="SUPFAM" id="SSF52172">
    <property type="entry name" value="CheY-like"/>
    <property type="match status" value="1"/>
</dbReference>
<dbReference type="PROSITE" id="PS51755">
    <property type="entry name" value="OMPR_PHOB"/>
    <property type="match status" value="1"/>
</dbReference>
<dbReference type="Pfam" id="PF00486">
    <property type="entry name" value="Trans_reg_C"/>
    <property type="match status" value="1"/>
</dbReference>
<evidence type="ECO:0000256" key="5">
    <source>
        <dbReference type="ARBA" id="ARBA00023015"/>
    </source>
</evidence>
<keyword evidence="3 8" id="KW-0597">Phosphoprotein</keyword>
<dbReference type="AlphaFoldDB" id="A0A1I5BLR2"/>
<dbReference type="CDD" id="cd17574">
    <property type="entry name" value="REC_OmpR"/>
    <property type="match status" value="1"/>
</dbReference>
<proteinExistence type="predicted"/>
<evidence type="ECO:0000256" key="9">
    <source>
        <dbReference type="PROSITE-ProRule" id="PRU01091"/>
    </source>
</evidence>
<dbReference type="InterPro" id="IPR001789">
    <property type="entry name" value="Sig_transdc_resp-reg_receiver"/>
</dbReference>
<evidence type="ECO:0000256" key="8">
    <source>
        <dbReference type="PROSITE-ProRule" id="PRU00169"/>
    </source>
</evidence>